<dbReference type="Proteomes" id="UP000746741">
    <property type="component" value="Unassembled WGS sequence"/>
</dbReference>
<evidence type="ECO:0000256" key="1">
    <source>
        <dbReference type="SAM" id="SignalP"/>
    </source>
</evidence>
<feature type="chain" id="PRO_5040909697" description="Lysine-specific metallo-endopeptidase domain-containing protein" evidence="1">
    <location>
        <begin position="30"/>
        <end position="246"/>
    </location>
</feature>
<dbReference type="EMBL" id="JAAEDK010000055">
    <property type="protein sequence ID" value="MBR0661516.1"/>
    <property type="molecule type" value="Genomic_DNA"/>
</dbReference>
<feature type="signal peptide" evidence="1">
    <location>
        <begin position="1"/>
        <end position="29"/>
    </location>
</feature>
<reference evidence="4 5" key="2">
    <citation type="submission" date="2020-02" db="EMBL/GenBank/DDBJ databases">
        <authorList>
            <person name="Sun Q."/>
            <person name="Inoue M."/>
        </authorList>
    </citation>
    <scope>NUCLEOTIDE SEQUENCE [LARGE SCALE GENOMIC DNA]</scope>
    <source>
        <strain evidence="4 5">KCTC 22478</strain>
    </source>
</reference>
<dbReference type="EMBL" id="JAAVUP010000007">
    <property type="protein sequence ID" value="NKE19072.1"/>
    <property type="molecule type" value="Genomic_DNA"/>
</dbReference>
<evidence type="ECO:0000313" key="5">
    <source>
        <dbReference type="Proteomes" id="UP000746741"/>
    </source>
</evidence>
<dbReference type="Pfam" id="PF14521">
    <property type="entry name" value="Aspzincin_M35"/>
    <property type="match status" value="1"/>
</dbReference>
<evidence type="ECO:0000313" key="4">
    <source>
        <dbReference type="EMBL" id="NKE19072.1"/>
    </source>
</evidence>
<dbReference type="InterPro" id="IPR029463">
    <property type="entry name" value="Lys_MEP"/>
</dbReference>
<evidence type="ECO:0000313" key="6">
    <source>
        <dbReference type="Proteomes" id="UP001138708"/>
    </source>
</evidence>
<gene>
    <name evidence="4" type="ORF">GWK15_19100</name>
    <name evidence="3" type="ORF">GXW75_19835</name>
</gene>
<evidence type="ECO:0000313" key="3">
    <source>
        <dbReference type="EMBL" id="MBR0661516.1"/>
    </source>
</evidence>
<dbReference type="RefSeq" id="WP_168042978.1">
    <property type="nucleotide sequence ID" value="NZ_JAAEDK010000055.1"/>
</dbReference>
<dbReference type="SMART" id="SM01351">
    <property type="entry name" value="Aspzincin_M35"/>
    <property type="match status" value="1"/>
</dbReference>
<feature type="domain" description="Lysine-specific metallo-endopeptidase" evidence="2">
    <location>
        <begin position="91"/>
        <end position="241"/>
    </location>
</feature>
<dbReference type="GO" id="GO:0004222">
    <property type="term" value="F:metalloendopeptidase activity"/>
    <property type="evidence" value="ECO:0007669"/>
    <property type="project" value="InterPro"/>
</dbReference>
<evidence type="ECO:0000259" key="2">
    <source>
        <dbReference type="SMART" id="SM01351"/>
    </source>
</evidence>
<keyword evidence="5" id="KW-1185">Reference proteome</keyword>
<comment type="caution">
    <text evidence="3">The sequence shown here is derived from an EMBL/GenBank/DDBJ whole genome shotgun (WGS) entry which is preliminary data.</text>
</comment>
<reference evidence="3" key="3">
    <citation type="journal article" date="2021" name="Syst. Appl. Microbiol.">
        <title>Roseomonas hellenica sp. nov., isolated from roots of wild-growing Alkanna tinctoria.</title>
        <authorList>
            <person name="Rat A."/>
            <person name="Naranjo H.D."/>
            <person name="Lebbe L."/>
            <person name="Cnockaert M."/>
            <person name="Krigas N."/>
            <person name="Grigoriadou K."/>
            <person name="Maloupa E."/>
            <person name="Willems A."/>
        </authorList>
    </citation>
    <scope>NUCLEOTIDE SEQUENCE</scope>
    <source>
        <strain evidence="3">LMG 31161</strain>
    </source>
</reference>
<dbReference type="Proteomes" id="UP001138708">
    <property type="component" value="Unassembled WGS sequence"/>
</dbReference>
<sequence length="246" mass="26021">MGQCTAIGGMGRQWPVAAAMLVLSGSALAEGPTAKPQPFGGIPLVRPHAGGPVSSAPASLAEIPGPACTIQQIPVFNAALVEARARLAVAVRLVRDEPAHPHVRQWFGNAPPQVVLGRLQRTATRLANTAGFDIHCNDPARCNAGVGGYVQVWSRVLHDAQGRPAVSYRVDEGQVIGVCPPFFRATMDGVGTRWGILIHEASHVAAETHDHAYVRTDSLALARANGARAAENADNFRLFVETLPRS</sequence>
<protein>
    <recommendedName>
        <fullName evidence="2">Lysine-specific metallo-endopeptidase domain-containing protein</fullName>
    </recommendedName>
</protein>
<dbReference type="AlphaFoldDB" id="A0A9X9WMF6"/>
<name>A0A9X9WMF6_9PROT</name>
<dbReference type="InterPro" id="IPR024079">
    <property type="entry name" value="MetalloPept_cat_dom_sf"/>
</dbReference>
<proteinExistence type="predicted"/>
<dbReference type="Gene3D" id="3.40.390.10">
    <property type="entry name" value="Collagenase (Catalytic Domain)"/>
    <property type="match status" value="1"/>
</dbReference>
<reference evidence="3" key="1">
    <citation type="submission" date="2020-01" db="EMBL/GenBank/DDBJ databases">
        <authorList>
            <person name="Rat A."/>
        </authorList>
    </citation>
    <scope>NUCLEOTIDE SEQUENCE</scope>
    <source>
        <strain evidence="3">LMG 31161</strain>
    </source>
</reference>
<keyword evidence="1" id="KW-0732">Signal</keyword>
<accession>A0A9X9WMF6</accession>
<organism evidence="3 6">
    <name type="scientific">Neoroseomonas oryzicola</name>
    <dbReference type="NCBI Taxonomy" id="535904"/>
    <lineage>
        <taxon>Bacteria</taxon>
        <taxon>Pseudomonadati</taxon>
        <taxon>Pseudomonadota</taxon>
        <taxon>Alphaproteobacteria</taxon>
        <taxon>Acetobacterales</taxon>
        <taxon>Acetobacteraceae</taxon>
        <taxon>Neoroseomonas</taxon>
    </lineage>
</organism>
<dbReference type="SUPFAM" id="SSF55486">
    <property type="entry name" value="Metalloproteases ('zincins'), catalytic domain"/>
    <property type="match status" value="1"/>
</dbReference>